<keyword evidence="2" id="KW-1185">Reference proteome</keyword>
<protein>
    <recommendedName>
        <fullName evidence="3">Abnormal spindle-like microcephaly-associated protein ASH domain-containing protein</fullName>
    </recommendedName>
</protein>
<evidence type="ECO:0000313" key="2">
    <source>
        <dbReference type="Proteomes" id="UP000184731"/>
    </source>
</evidence>
<sequence>MKIKKNNILQIFLFIIWIFFSLNSCIFKNKNAKLNKNEVDISSLSNTDKYSIKTQIGRSAFLDIPITNVNNDILKFLDVVLQNNLDSMKIYSEDCSNISLQKNANCNVVIKFNPTYPQKGIARLSLIYSNKYNKKLQYDIFVNYNSIQPKLFSENIYISSISEKNIIKTIKFFNKGSDKANIIFTEFENNPENFKITSNKCLNHVINIEDYCEIDISYQPIKAETGELEFKIIYLDSDLHQFDDNFTIYYSSSEPLLYSENYELKSPLGKEVKKDIVIKNIGNEKAVILNTSLFNNKNSLSLLHSSCSFGQNLKVGESCNISIKFKPLTIEDNGVSFFKIEYLSSNKITNEKLINLNYSAKDALIDSVDSLNIFDKNGFSSRIIKIINNGNSTVKVDSFRLISDINDYLINYEESSCNLFNMTPYSFCSIKIANYSNDHVLKDFNMDLLFNYIDSDESKYLKLFHLSHVDDSQDLVEPLRSIASIYSEVGIKKIFKIKLYNKGNDNAKINSISLSGNSKFLSLEKSNLNCEHAIVKGNEYCNIEIVYRPLNHFTGKAFLNLKYTGVNNKVYNRSFEIQLSSFQNKNLLLDLNGKAVKYCRKYEFVKADNDKEYLKNLVLNNKEYFVMSDKGEATFFEFLPKNVTKCSSDLSENYVHTNDIVNIKGEKTIIGVSSTNKYITVGINSQFRIKKVYDHFTGYSIFILDVQNKKNFMSVGCSKNNLCGVVNNKYFMALKTLH</sequence>
<reference evidence="1 2" key="1">
    <citation type="submission" date="2016-10" db="EMBL/GenBank/DDBJ databases">
        <title>Silvanigrella aquatica sp. nov., isolated from a freshwater lake located in the Black Forest, Germany, description of Silvanigrellaceae fam. nov., Silvanigrellales ord. nov., reclassification of the order Bdellovibrionales in the class Oligoflexia, reclassification of the families Bacteriovoracaceae and Halobacteriovoraceae in the new order Bacteriovoracales ord. nov., and reclassification of the family Pseudobacteriovoracaceae in the order Oligoflexiales.</title>
        <authorList>
            <person name="Hahn M.W."/>
            <person name="Schmidt J."/>
            <person name="Koll U."/>
            <person name="Rohde M."/>
            <person name="Verbag S."/>
            <person name="Pitt A."/>
            <person name="Nakai R."/>
            <person name="Naganuma T."/>
            <person name="Lang E."/>
        </authorList>
    </citation>
    <scope>NUCLEOTIDE SEQUENCE [LARGE SCALE GENOMIC DNA]</scope>
    <source>
        <strain evidence="1 2">MWH-Nonnen-W8red</strain>
    </source>
</reference>
<dbReference type="InterPro" id="IPR013783">
    <property type="entry name" value="Ig-like_fold"/>
</dbReference>
<dbReference type="AlphaFoldDB" id="A0A1L4CXF8"/>
<dbReference type="Gene3D" id="2.60.40.10">
    <property type="entry name" value="Immunoglobulins"/>
    <property type="match status" value="3"/>
</dbReference>
<dbReference type="KEGG" id="saqi:AXG55_01255"/>
<dbReference type="EMBL" id="CP017834">
    <property type="protein sequence ID" value="APJ02630.1"/>
    <property type="molecule type" value="Genomic_DNA"/>
</dbReference>
<accession>A0A1L4CXF8</accession>
<evidence type="ECO:0008006" key="3">
    <source>
        <dbReference type="Google" id="ProtNLM"/>
    </source>
</evidence>
<proteinExistence type="predicted"/>
<evidence type="ECO:0000313" key="1">
    <source>
        <dbReference type="EMBL" id="APJ02630.1"/>
    </source>
</evidence>
<dbReference type="Proteomes" id="UP000184731">
    <property type="component" value="Chromosome"/>
</dbReference>
<dbReference type="RefSeq" id="WP_148696337.1">
    <property type="nucleotide sequence ID" value="NZ_CP017834.1"/>
</dbReference>
<organism evidence="1 2">
    <name type="scientific">Silvanigrella aquatica</name>
    <dbReference type="NCBI Taxonomy" id="1915309"/>
    <lineage>
        <taxon>Bacteria</taxon>
        <taxon>Pseudomonadati</taxon>
        <taxon>Bdellovibrionota</taxon>
        <taxon>Oligoflexia</taxon>
        <taxon>Silvanigrellales</taxon>
        <taxon>Silvanigrellaceae</taxon>
        <taxon>Silvanigrella</taxon>
    </lineage>
</organism>
<gene>
    <name evidence="1" type="ORF">AXG55_01255</name>
</gene>
<name>A0A1L4CXF8_9BACT</name>